<gene>
    <name evidence="1" type="ORF">T1815_28741</name>
</gene>
<reference evidence="2" key="1">
    <citation type="submission" date="2015-05" db="EMBL/GenBank/DDBJ databases">
        <authorList>
            <consortium name="Pathogen Informatics"/>
        </authorList>
    </citation>
    <scope>NUCLEOTIDE SEQUENCE [LARGE SCALE GENOMIC DNA]</scope>
    <source>
        <strain evidence="2">T1-815</strain>
    </source>
</reference>
<dbReference type="EMBL" id="CVRQ01000079">
    <property type="protein sequence ID" value="CRL42631.1"/>
    <property type="molecule type" value="Genomic_DNA"/>
</dbReference>
<organism evidence="1 2">
    <name type="scientific">Agathobacter rectalis</name>
    <dbReference type="NCBI Taxonomy" id="39491"/>
    <lineage>
        <taxon>Bacteria</taxon>
        <taxon>Bacillati</taxon>
        <taxon>Bacillota</taxon>
        <taxon>Clostridia</taxon>
        <taxon>Lachnospirales</taxon>
        <taxon>Lachnospiraceae</taxon>
        <taxon>Agathobacter</taxon>
    </lineage>
</organism>
<dbReference type="AlphaFoldDB" id="A0A0M6WY81"/>
<evidence type="ECO:0000313" key="1">
    <source>
        <dbReference type="EMBL" id="CRL42631.1"/>
    </source>
</evidence>
<dbReference type="Proteomes" id="UP000049472">
    <property type="component" value="Unassembled WGS sequence"/>
</dbReference>
<evidence type="ECO:0000313" key="2">
    <source>
        <dbReference type="Proteomes" id="UP000049472"/>
    </source>
</evidence>
<proteinExistence type="predicted"/>
<protein>
    <submittedName>
        <fullName evidence="1">Uncharacterized protein</fullName>
    </submittedName>
</protein>
<accession>A0A0M6WY81</accession>
<dbReference type="RefSeq" id="WP_306778411.1">
    <property type="nucleotide sequence ID" value="NZ_CVRQ01000079.1"/>
</dbReference>
<sequence length="67" mass="8264">MDYTGLNLNEIQLMELDEYLFYMREAYIYSLNQTEKGREYLDNCWRITQTKPDRQSLREKFGKERKS</sequence>
<name>A0A0M6WY81_9FIRM</name>
<keyword evidence="2" id="KW-1185">Reference proteome</keyword>